<evidence type="ECO:0000256" key="1">
    <source>
        <dbReference type="ARBA" id="ARBA00012612"/>
    </source>
</evidence>
<evidence type="ECO:0000259" key="7">
    <source>
        <dbReference type="Pfam" id="PF13905"/>
    </source>
</evidence>
<reference evidence="9" key="1">
    <citation type="submission" date="2021-02" db="EMBL/GenBank/DDBJ databases">
        <authorList>
            <person name="Nowell W R."/>
        </authorList>
    </citation>
    <scope>NUCLEOTIDE SEQUENCE</scope>
</reference>
<evidence type="ECO:0000313" key="10">
    <source>
        <dbReference type="EMBL" id="CAF3734827.1"/>
    </source>
</evidence>
<evidence type="ECO:0000256" key="4">
    <source>
        <dbReference type="ARBA" id="ARBA00023027"/>
    </source>
</evidence>
<dbReference type="OrthoDB" id="189920at2759"/>
<evidence type="ECO:0000313" key="11">
    <source>
        <dbReference type="EMBL" id="CAF3820873.1"/>
    </source>
</evidence>
<evidence type="ECO:0000256" key="6">
    <source>
        <dbReference type="ARBA" id="ARBA00047804"/>
    </source>
</evidence>
<proteinExistence type="predicted"/>
<dbReference type="GO" id="GO:0047134">
    <property type="term" value="F:protein-disulfide reductase [NAD(P)H] activity"/>
    <property type="evidence" value="ECO:0007669"/>
    <property type="project" value="UniProtKB-EC"/>
</dbReference>
<feature type="domain" description="Thioredoxin-like fold" evidence="7">
    <location>
        <begin position="5"/>
        <end position="63"/>
    </location>
</feature>
<dbReference type="InterPro" id="IPR012336">
    <property type="entry name" value="Thioredoxin-like_fold"/>
</dbReference>
<name>A0A814KIU1_9BILA</name>
<keyword evidence="2" id="KW-0677">Repeat</keyword>
<sequence>MSSNMPFEIIFISYDDDRQAFDRCYKTMPWKALPYGSLLAHILHKGFDIKDLPILIVFETNTGEILTKNGFKLINHLKMNAIEQWSRGQQISGTLPLIPPDECIWTTKMCDECEVIKPIVGLRYNCKI</sequence>
<dbReference type="Proteomes" id="UP000663829">
    <property type="component" value="Unassembled WGS sequence"/>
</dbReference>
<evidence type="ECO:0000256" key="2">
    <source>
        <dbReference type="ARBA" id="ARBA00022737"/>
    </source>
</evidence>
<evidence type="ECO:0000256" key="3">
    <source>
        <dbReference type="ARBA" id="ARBA00023002"/>
    </source>
</evidence>
<evidence type="ECO:0000313" key="12">
    <source>
        <dbReference type="Proteomes" id="UP000663829"/>
    </source>
</evidence>
<dbReference type="Proteomes" id="UP000682733">
    <property type="component" value="Unassembled WGS sequence"/>
</dbReference>
<evidence type="ECO:0000313" key="9">
    <source>
        <dbReference type="EMBL" id="CAF1051415.1"/>
    </source>
</evidence>
<keyword evidence="4" id="KW-0520">NAD</keyword>
<comment type="catalytic activity">
    <reaction evidence="6">
        <text>[protein]-dithiol + NADP(+) = [protein]-disulfide + NADPH + H(+)</text>
        <dbReference type="Rhea" id="RHEA:18753"/>
        <dbReference type="Rhea" id="RHEA-COMP:10593"/>
        <dbReference type="Rhea" id="RHEA-COMP:10594"/>
        <dbReference type="ChEBI" id="CHEBI:15378"/>
        <dbReference type="ChEBI" id="CHEBI:29950"/>
        <dbReference type="ChEBI" id="CHEBI:50058"/>
        <dbReference type="ChEBI" id="CHEBI:57783"/>
        <dbReference type="ChEBI" id="CHEBI:58349"/>
        <dbReference type="EC" id="1.8.1.8"/>
    </reaction>
</comment>
<comment type="catalytic activity">
    <reaction evidence="5">
        <text>[protein]-dithiol + NAD(+) = [protein]-disulfide + NADH + H(+)</text>
        <dbReference type="Rhea" id="RHEA:18749"/>
        <dbReference type="Rhea" id="RHEA-COMP:10593"/>
        <dbReference type="Rhea" id="RHEA-COMP:10594"/>
        <dbReference type="ChEBI" id="CHEBI:15378"/>
        <dbReference type="ChEBI" id="CHEBI:29950"/>
        <dbReference type="ChEBI" id="CHEBI:50058"/>
        <dbReference type="ChEBI" id="CHEBI:57540"/>
        <dbReference type="ChEBI" id="CHEBI:57945"/>
        <dbReference type="EC" id="1.8.1.8"/>
    </reaction>
</comment>
<keyword evidence="3" id="KW-0560">Oxidoreductase</keyword>
<dbReference type="PANTHER" id="PTHR13871">
    <property type="entry name" value="THIOREDOXIN"/>
    <property type="match status" value="1"/>
</dbReference>
<dbReference type="AlphaFoldDB" id="A0A814KIU1"/>
<protein>
    <recommendedName>
        <fullName evidence="1">protein-disulfide reductase</fullName>
        <ecNumber evidence="1">1.8.1.8</ecNumber>
    </recommendedName>
</protein>
<dbReference type="Proteomes" id="UP000677228">
    <property type="component" value="Unassembled WGS sequence"/>
</dbReference>
<gene>
    <name evidence="9" type="ORF">GPM918_LOCUS16303</name>
    <name evidence="8" type="ORF">OVA965_LOCUS12687</name>
    <name evidence="11" type="ORF">SRO942_LOCUS16301</name>
    <name evidence="10" type="ORF">TMI583_LOCUS12693</name>
</gene>
<dbReference type="InterPro" id="IPR052259">
    <property type="entry name" value="Nucleoredoxin-like"/>
</dbReference>
<dbReference type="EMBL" id="CAJOBA010005159">
    <property type="protein sequence ID" value="CAF3734827.1"/>
    <property type="molecule type" value="Genomic_DNA"/>
</dbReference>
<dbReference type="EMBL" id="CAJOBC010004255">
    <property type="protein sequence ID" value="CAF3820873.1"/>
    <property type="molecule type" value="Genomic_DNA"/>
</dbReference>
<evidence type="ECO:0000256" key="5">
    <source>
        <dbReference type="ARBA" id="ARBA00047388"/>
    </source>
</evidence>
<keyword evidence="12" id="KW-1185">Reference proteome</keyword>
<dbReference type="EMBL" id="CAJNOQ010004256">
    <property type="protein sequence ID" value="CAF1051415.1"/>
    <property type="molecule type" value="Genomic_DNA"/>
</dbReference>
<dbReference type="Proteomes" id="UP000681722">
    <property type="component" value="Unassembled WGS sequence"/>
</dbReference>
<dbReference type="EMBL" id="CAJNOK010005153">
    <property type="protein sequence ID" value="CAF0962052.1"/>
    <property type="molecule type" value="Genomic_DNA"/>
</dbReference>
<dbReference type="EC" id="1.8.1.8" evidence="1"/>
<organism evidence="9 12">
    <name type="scientific">Didymodactylos carnosus</name>
    <dbReference type="NCBI Taxonomy" id="1234261"/>
    <lineage>
        <taxon>Eukaryota</taxon>
        <taxon>Metazoa</taxon>
        <taxon>Spiralia</taxon>
        <taxon>Gnathifera</taxon>
        <taxon>Rotifera</taxon>
        <taxon>Eurotatoria</taxon>
        <taxon>Bdelloidea</taxon>
        <taxon>Philodinida</taxon>
        <taxon>Philodinidae</taxon>
        <taxon>Didymodactylos</taxon>
    </lineage>
</organism>
<evidence type="ECO:0000313" key="8">
    <source>
        <dbReference type="EMBL" id="CAF0962052.1"/>
    </source>
</evidence>
<accession>A0A814KIU1</accession>
<dbReference type="Gene3D" id="3.40.30.10">
    <property type="entry name" value="Glutaredoxin"/>
    <property type="match status" value="1"/>
</dbReference>
<dbReference type="Pfam" id="PF13905">
    <property type="entry name" value="Thioredoxin_8"/>
    <property type="match status" value="1"/>
</dbReference>
<comment type="caution">
    <text evidence="9">The sequence shown here is derived from an EMBL/GenBank/DDBJ whole genome shotgun (WGS) entry which is preliminary data.</text>
</comment>
<dbReference type="PANTHER" id="PTHR13871:SF96">
    <property type="entry name" value="THIOREDOXIN DOMAIN-CONTAINING PROTEIN"/>
    <property type="match status" value="1"/>
</dbReference>